<sequence length="201" mass="23200">YSPYFLERTLVDCEGPVDGEDLRCKQRPCEMAQWLEREFSDWNVRGSNPTSAFRLLSRLRHPGSISTLVLPSGDMAARHRKGFTADRLFAIYSLTAAPCFGRRVPRRWRKWLERIFTDRKVRGSNPTSASRLPLSRLGQPGSIPALVLPSGGMAARHRKVATAERFFLYFFYYKTAAAGPFFETPIHHNFHLYRFRISLSW</sequence>
<dbReference type="EMBL" id="NIRI02000042">
    <property type="protein sequence ID" value="KAG5452452.1"/>
    <property type="molecule type" value="Genomic_DNA"/>
</dbReference>
<accession>A0A8T1MUA1</accession>
<reference evidence="1 2" key="1">
    <citation type="journal article" date="2018" name="Biotechnol. Adv.">
        <title>Improved genomic resources and new bioinformatic workflow for the carcinogenic parasite Clonorchis sinensis: Biotechnological implications.</title>
        <authorList>
            <person name="Wang D."/>
            <person name="Korhonen P.K."/>
            <person name="Gasser R.B."/>
            <person name="Young N.D."/>
        </authorList>
    </citation>
    <scope>NUCLEOTIDE SEQUENCE [LARGE SCALE GENOMIC DNA]</scope>
    <source>
        <strain evidence="1">Cs-k2</strain>
    </source>
</reference>
<dbReference type="OrthoDB" id="6227366at2759"/>
<reference evidence="1 2" key="2">
    <citation type="journal article" date="2021" name="Genomics">
        <title>High-quality reference genome for Clonorchis sinensis.</title>
        <authorList>
            <person name="Young N.D."/>
            <person name="Stroehlein A.J."/>
            <person name="Kinkar L."/>
            <person name="Wang T."/>
            <person name="Sohn W.M."/>
            <person name="Chang B.C.H."/>
            <person name="Kaur P."/>
            <person name="Weisz D."/>
            <person name="Dudchenko O."/>
            <person name="Aiden E.L."/>
            <person name="Korhonen P.K."/>
            <person name="Gasser R.B."/>
        </authorList>
    </citation>
    <scope>NUCLEOTIDE SEQUENCE [LARGE SCALE GENOMIC DNA]</scope>
    <source>
        <strain evidence="1">Cs-k2</strain>
    </source>
</reference>
<keyword evidence="2" id="KW-1185">Reference proteome</keyword>
<dbReference type="AlphaFoldDB" id="A0A8T1MUA1"/>
<proteinExistence type="predicted"/>
<protein>
    <submittedName>
        <fullName evidence="1">Uncharacterized protein</fullName>
    </submittedName>
</protein>
<feature type="non-terminal residue" evidence="1">
    <location>
        <position position="1"/>
    </location>
</feature>
<dbReference type="Proteomes" id="UP000286415">
    <property type="component" value="Unassembled WGS sequence"/>
</dbReference>
<organism evidence="1 2">
    <name type="scientific">Clonorchis sinensis</name>
    <name type="common">Chinese liver fluke</name>
    <dbReference type="NCBI Taxonomy" id="79923"/>
    <lineage>
        <taxon>Eukaryota</taxon>
        <taxon>Metazoa</taxon>
        <taxon>Spiralia</taxon>
        <taxon>Lophotrochozoa</taxon>
        <taxon>Platyhelminthes</taxon>
        <taxon>Trematoda</taxon>
        <taxon>Digenea</taxon>
        <taxon>Opisthorchiida</taxon>
        <taxon>Opisthorchiata</taxon>
        <taxon>Opisthorchiidae</taxon>
        <taxon>Clonorchis</taxon>
    </lineage>
</organism>
<evidence type="ECO:0000313" key="1">
    <source>
        <dbReference type="EMBL" id="KAG5452452.1"/>
    </source>
</evidence>
<gene>
    <name evidence="1" type="ORF">CSKR_201682</name>
</gene>
<evidence type="ECO:0000313" key="2">
    <source>
        <dbReference type="Proteomes" id="UP000286415"/>
    </source>
</evidence>
<comment type="caution">
    <text evidence="1">The sequence shown here is derived from an EMBL/GenBank/DDBJ whole genome shotgun (WGS) entry which is preliminary data.</text>
</comment>
<name>A0A8T1MUA1_CLOSI</name>